<dbReference type="KEGG" id="dbk:DGMP_09470"/>
<dbReference type="Pfam" id="PF00515">
    <property type="entry name" value="TPR_1"/>
    <property type="match status" value="1"/>
</dbReference>
<dbReference type="PROSITE" id="PS50005">
    <property type="entry name" value="TPR"/>
    <property type="match status" value="1"/>
</dbReference>
<dbReference type="GO" id="GO:0051301">
    <property type="term" value="P:cell division"/>
    <property type="evidence" value="ECO:0007669"/>
    <property type="project" value="TreeGrafter"/>
</dbReference>
<proteinExistence type="predicted"/>
<keyword evidence="4" id="KW-1185">Reference proteome</keyword>
<dbReference type="Proteomes" id="UP000826725">
    <property type="component" value="Chromosome"/>
</dbReference>
<dbReference type="InterPro" id="IPR019734">
    <property type="entry name" value="TPR_rpt"/>
</dbReference>
<dbReference type="SMART" id="SM00028">
    <property type="entry name" value="TPR"/>
    <property type="match status" value="6"/>
</dbReference>
<evidence type="ECO:0000313" key="4">
    <source>
        <dbReference type="Proteomes" id="UP000826725"/>
    </source>
</evidence>
<dbReference type="AlphaFoldDB" id="A0A8D5FL69"/>
<dbReference type="PANTHER" id="PTHR12558">
    <property type="entry name" value="CELL DIVISION CYCLE 16,23,27"/>
    <property type="match status" value="1"/>
</dbReference>
<sequence length="729" mass="82705">MIKKKFPLASGNQALVKRDFLRFSKAFTDILLEKVAPAEHLDFIADERQLKEQFSDESSINELVGTFQLVVEDGRRVGKVENFLFLPFLLSDQSVILAVFSRLDPLFMRRVTEDWLFDVRREAKRSFLLLKQARIDDLTGLFNLSNLYSLLDTFSSARNIQLLVVEIPGRSMTFQAASRHLQRCVEILRTSVPEGAILHHLGNSIFAIVSDRHRESGNTCLTASLVAYLKREGVKKVHIGTTCSTRGNSGEKKGRIFLDEAWTALQVAKKRGPYGFCDFDLLAHPEAHPLVRPQERLLRKLRRLWRQSEKFFLVHFRSDEKQFSIVNDIRALVDRGESIPVGNDLLVYLDGESDVQVLQWTENILESYRKKKDGNTVSAGICGFPYADFKKAEIPYNCLKALEHASFYGNSSAVFFDAVSLNISGDIFFGDGDLVQAVKEYKRGLLCDAENINLYNSLGVAYALMNRHKQAEECFKNGLELDADNFMALYNLGLGELERGRKEKAISFFRQSLECGIDENLNASVREDLSFRIGVLSSETGDYQVGLDFLLPLYDLFSGTCRADRIVYHIGLCYCGLGFASEAMMWLQRALRINEFDHRAMNLLGEVYFENGEGAEVALSLCRKSVELCPDLPGYRIVLARIQIHCGLFYEAMDVLRLCLKDKQFQVEARLLLARCCCELGHEKRARNWLNKIAEQEGKKFKEYAVLSRNLSGRAPGSAVIQNQLNEGQ</sequence>
<dbReference type="RefSeq" id="WP_228856401.1">
    <property type="nucleotide sequence ID" value="NZ_AP024086.1"/>
</dbReference>
<reference evidence="3" key="1">
    <citation type="submission" date="2020-09" db="EMBL/GenBank/DDBJ databases">
        <title>Desulfogranum mesoprofundum gen. nov., sp. nov., a novel mesophilic, sulfate-reducing chemolithoautotroph isolated from a deep-sea hydrothermal vent chimney in the Suiyo Seamount.</title>
        <authorList>
            <person name="Hashimoto Y."/>
            <person name="Nakagawa S."/>
        </authorList>
    </citation>
    <scope>NUCLEOTIDE SEQUENCE</scope>
    <source>
        <strain evidence="3">KT2</strain>
    </source>
</reference>
<protein>
    <recommendedName>
        <fullName evidence="2">GGDEF domain-containing protein</fullName>
    </recommendedName>
</protein>
<name>A0A8D5FL69_9BACT</name>
<feature type="repeat" description="TPR" evidence="1">
    <location>
        <begin position="452"/>
        <end position="485"/>
    </location>
</feature>
<accession>A0A8D5FL69</accession>
<gene>
    <name evidence="3" type="ORF">DGMP_09470</name>
</gene>
<feature type="domain" description="GGDEF" evidence="2">
    <location>
        <begin position="123"/>
        <end position="279"/>
    </location>
</feature>
<organism evidence="3 4">
    <name type="scientific">Desulfomarina profundi</name>
    <dbReference type="NCBI Taxonomy" id="2772557"/>
    <lineage>
        <taxon>Bacteria</taxon>
        <taxon>Pseudomonadati</taxon>
        <taxon>Thermodesulfobacteriota</taxon>
        <taxon>Desulfobulbia</taxon>
        <taxon>Desulfobulbales</taxon>
        <taxon>Desulfobulbaceae</taxon>
        <taxon>Desulfomarina</taxon>
    </lineage>
</organism>
<dbReference type="InterPro" id="IPR000160">
    <property type="entry name" value="GGDEF_dom"/>
</dbReference>
<evidence type="ECO:0000256" key="1">
    <source>
        <dbReference type="PROSITE-ProRule" id="PRU00339"/>
    </source>
</evidence>
<keyword evidence="1" id="KW-0802">TPR repeat</keyword>
<dbReference type="EMBL" id="AP024086">
    <property type="protein sequence ID" value="BCL60254.1"/>
    <property type="molecule type" value="Genomic_DNA"/>
</dbReference>
<dbReference type="SMART" id="SM00267">
    <property type="entry name" value="GGDEF"/>
    <property type="match status" value="1"/>
</dbReference>
<evidence type="ECO:0000313" key="3">
    <source>
        <dbReference type="EMBL" id="BCL60254.1"/>
    </source>
</evidence>
<dbReference type="PANTHER" id="PTHR12558:SF13">
    <property type="entry name" value="CELL DIVISION CYCLE PROTEIN 27 HOMOLOG"/>
    <property type="match status" value="1"/>
</dbReference>
<evidence type="ECO:0000259" key="2">
    <source>
        <dbReference type="SMART" id="SM00267"/>
    </source>
</evidence>